<name>A0A9W6Y352_9STRA</name>
<evidence type="ECO:0000313" key="2">
    <source>
        <dbReference type="EMBL" id="GMF54219.1"/>
    </source>
</evidence>
<comment type="caution">
    <text evidence="2">The sequence shown here is derived from an EMBL/GenBank/DDBJ whole genome shotgun (WGS) entry which is preliminary data.</text>
</comment>
<feature type="region of interest" description="Disordered" evidence="1">
    <location>
        <begin position="87"/>
        <end position="108"/>
    </location>
</feature>
<gene>
    <name evidence="2" type="ORF">Pfra01_002257300</name>
</gene>
<organism evidence="2 3">
    <name type="scientific">Phytophthora fragariaefolia</name>
    <dbReference type="NCBI Taxonomy" id="1490495"/>
    <lineage>
        <taxon>Eukaryota</taxon>
        <taxon>Sar</taxon>
        <taxon>Stramenopiles</taxon>
        <taxon>Oomycota</taxon>
        <taxon>Peronosporomycetes</taxon>
        <taxon>Peronosporales</taxon>
        <taxon>Peronosporaceae</taxon>
        <taxon>Phytophthora</taxon>
    </lineage>
</organism>
<sequence>MLFWSWIVERPAHYKLKFYQENKSSGFSLARRSVAVVLILCENQATTRAPDNNTVDLKQSVQPLGDVKVVETPCIVGENKHAASAAFTDPVDPLNHQPSSPKSFPLTGYATQGRVDSSWWV</sequence>
<accession>A0A9W6Y352</accession>
<dbReference type="AlphaFoldDB" id="A0A9W6Y352"/>
<proteinExistence type="predicted"/>
<protein>
    <submittedName>
        <fullName evidence="2">Unnamed protein product</fullName>
    </submittedName>
</protein>
<dbReference type="Proteomes" id="UP001165121">
    <property type="component" value="Unassembled WGS sequence"/>
</dbReference>
<keyword evidence="3" id="KW-1185">Reference proteome</keyword>
<evidence type="ECO:0000256" key="1">
    <source>
        <dbReference type="SAM" id="MobiDB-lite"/>
    </source>
</evidence>
<dbReference type="EMBL" id="BSXT01003462">
    <property type="protein sequence ID" value="GMF54219.1"/>
    <property type="molecule type" value="Genomic_DNA"/>
</dbReference>
<evidence type="ECO:0000313" key="3">
    <source>
        <dbReference type="Proteomes" id="UP001165121"/>
    </source>
</evidence>
<reference evidence="2" key="1">
    <citation type="submission" date="2023-04" db="EMBL/GenBank/DDBJ databases">
        <title>Phytophthora fragariaefolia NBRC 109709.</title>
        <authorList>
            <person name="Ichikawa N."/>
            <person name="Sato H."/>
            <person name="Tonouchi N."/>
        </authorList>
    </citation>
    <scope>NUCLEOTIDE SEQUENCE</scope>
    <source>
        <strain evidence="2">NBRC 109709</strain>
    </source>
</reference>